<organism evidence="2 3">
    <name type="scientific">Mariniblastus fucicola</name>
    <dbReference type="NCBI Taxonomy" id="980251"/>
    <lineage>
        <taxon>Bacteria</taxon>
        <taxon>Pseudomonadati</taxon>
        <taxon>Planctomycetota</taxon>
        <taxon>Planctomycetia</taxon>
        <taxon>Pirellulales</taxon>
        <taxon>Pirellulaceae</taxon>
        <taxon>Mariniblastus</taxon>
    </lineage>
</organism>
<keyword evidence="3" id="KW-1185">Reference proteome</keyword>
<dbReference type="GO" id="GO:0005737">
    <property type="term" value="C:cytoplasm"/>
    <property type="evidence" value="ECO:0007669"/>
    <property type="project" value="TreeGrafter"/>
</dbReference>
<feature type="domain" description="Methyltransferase" evidence="1">
    <location>
        <begin position="62"/>
        <end position="187"/>
    </location>
</feature>
<accession>A0A5B9PIT5</accession>
<dbReference type="AlphaFoldDB" id="A0A5B9PIT5"/>
<evidence type="ECO:0000259" key="1">
    <source>
        <dbReference type="Pfam" id="PF13679"/>
    </source>
</evidence>
<dbReference type="InterPro" id="IPR025714">
    <property type="entry name" value="Methyltranfer_dom"/>
</dbReference>
<evidence type="ECO:0000313" key="2">
    <source>
        <dbReference type="EMBL" id="QEG25195.1"/>
    </source>
</evidence>
<sequence>MNSVANCRFKFFPQLNDLEQTQWLGSRQKFHAVLAEEYFGTDSLQDKFLQAIAAERLLPIKEVLESFEFFTRIRKSTRQSTVADLCCGHGLLGILFAMFERDVERVILIDQNEPESRQKLIAAASRVAPWIEAKLQNHSAKIGIDGSWIETGMAVVSAHACGVLSDLCIDIAIKSGGPIAILPCCYPKSACSAPLSLQTQFGMETAFDIDRTYRLEAAGYRIRWGSIPEEITPMNRIIYGRTP</sequence>
<dbReference type="RefSeq" id="WP_075085840.1">
    <property type="nucleotide sequence ID" value="NZ_CP042912.1"/>
</dbReference>
<dbReference type="PANTHER" id="PTHR13369">
    <property type="match status" value="1"/>
</dbReference>
<dbReference type="SUPFAM" id="SSF53335">
    <property type="entry name" value="S-adenosyl-L-methionine-dependent methyltransferases"/>
    <property type="match status" value="1"/>
</dbReference>
<gene>
    <name evidence="2" type="ORF">MFFC18_51190</name>
</gene>
<protein>
    <recommendedName>
        <fullName evidence="1">Methyltransferase domain-containing protein</fullName>
    </recommendedName>
</protein>
<dbReference type="KEGG" id="mff:MFFC18_51190"/>
<dbReference type="Proteomes" id="UP000322214">
    <property type="component" value="Chromosome"/>
</dbReference>
<dbReference type="Gene3D" id="3.40.50.150">
    <property type="entry name" value="Vaccinia Virus protein VP39"/>
    <property type="match status" value="1"/>
</dbReference>
<dbReference type="InterPro" id="IPR029063">
    <property type="entry name" value="SAM-dependent_MTases_sf"/>
</dbReference>
<dbReference type="EMBL" id="CP042912">
    <property type="protein sequence ID" value="QEG25195.1"/>
    <property type="molecule type" value="Genomic_DNA"/>
</dbReference>
<evidence type="ECO:0000313" key="3">
    <source>
        <dbReference type="Proteomes" id="UP000322214"/>
    </source>
</evidence>
<dbReference type="PANTHER" id="PTHR13369:SF0">
    <property type="entry name" value="GLUTATHIONE S-TRANSFERASE C-TERMINAL DOMAIN-CONTAINING PROTEIN"/>
    <property type="match status" value="1"/>
</dbReference>
<reference evidence="2 3" key="1">
    <citation type="submission" date="2019-08" db="EMBL/GenBank/DDBJ databases">
        <title>Deep-cultivation of Planctomycetes and their phenomic and genomic characterization uncovers novel biology.</title>
        <authorList>
            <person name="Wiegand S."/>
            <person name="Jogler M."/>
            <person name="Boedeker C."/>
            <person name="Pinto D."/>
            <person name="Vollmers J."/>
            <person name="Rivas-Marin E."/>
            <person name="Kohn T."/>
            <person name="Peeters S.H."/>
            <person name="Heuer A."/>
            <person name="Rast P."/>
            <person name="Oberbeckmann S."/>
            <person name="Bunk B."/>
            <person name="Jeske O."/>
            <person name="Meyerdierks A."/>
            <person name="Storesund J.E."/>
            <person name="Kallscheuer N."/>
            <person name="Luecker S."/>
            <person name="Lage O.M."/>
            <person name="Pohl T."/>
            <person name="Merkel B.J."/>
            <person name="Hornburger P."/>
            <person name="Mueller R.-W."/>
            <person name="Bruemmer F."/>
            <person name="Labrenz M."/>
            <person name="Spormann A.M."/>
            <person name="Op den Camp H."/>
            <person name="Overmann J."/>
            <person name="Amann R."/>
            <person name="Jetten M.S.M."/>
            <person name="Mascher T."/>
            <person name="Medema M.H."/>
            <person name="Devos D.P."/>
            <person name="Kaster A.-K."/>
            <person name="Ovreas L."/>
            <person name="Rohde M."/>
            <person name="Galperin M.Y."/>
            <person name="Jogler C."/>
        </authorList>
    </citation>
    <scope>NUCLEOTIDE SEQUENCE [LARGE SCALE GENOMIC DNA]</scope>
    <source>
        <strain evidence="2 3">FC18</strain>
    </source>
</reference>
<proteinExistence type="predicted"/>
<dbReference type="OrthoDB" id="245630at2"/>
<name>A0A5B9PIT5_9BACT</name>
<dbReference type="Pfam" id="PF13679">
    <property type="entry name" value="Methyltransf_32"/>
    <property type="match status" value="1"/>
</dbReference>
<dbReference type="STRING" id="980251.GCA_001642875_03844"/>